<evidence type="ECO:0000256" key="1">
    <source>
        <dbReference type="SAM" id="MobiDB-lite"/>
    </source>
</evidence>
<sequence length="1860" mass="202022">MRNLNTTLFLLFVLGLLGAVSAWPNFNVPNFHVNRAELMVGALGAMSCATFFSWNLLRSAREYQPEVPAIGSDEEVFAEDVSITPAPLALPLPTPTATTGGTPTTTTITQTELLSSTTREPRSYYTVFELDPPERATLFRGSPSVPKVVVVELSDNSTIVSAEIVLRLADVDDKFQDFTYLSPTKSTSPVTAPTGYTGATPGINIPTPDSTDLNTTSSRWGLPSFIIHGLQDNRLKPFVESARRKLNFFWGLRNTIFGPLIRLLPVRPEMLGFILMGVRLVSLWFPGMTRRRRRGSVLQGLGWFRNPQLATEAAPEAGPPQIEPSMADAAEEAEAVVQTVESSNLVAEPQHHNCGHQEEEQDSDREYVDCVDGLMPAVQQEQVRLSGFIMRPLPPPSRTTSPPTEAPASTSGTAAVPTDVPPRSSEQPASTLETPSQPSAEPPKLPEFPSTRSTAPIAEHALRRRLPILRLRERKRASRLLAARVDEDEDEDMRPDEVVSSKSLRDKYRPAPAGPSAPAPAPLSTKSSGAADDTVPVPVLDKVAVIPSSADEQPAAQPKAVSPKTGAQLPERKVQKPETPASNISESAPQATVSPIVPPPSPIRSSDTAPPKRQLTKAELKDEQFPRALQDAEIKRAKAKSTTTSIPEPKLNEASRKVRVGLLQSRFQEQCGVENLDSAQVRRFLDYFGWDGVNHIPATAIYQQWIEFQAYEENAAAERGQDVVNAPTGSSTEAESSRAVRNIETATETAQATEPQSSNVTSPLNASSAQPSLPQEDVGTATQTAQASHATAEPQSGDVAPPPTQINSAQRSLLRDTLRNRLKKSFGVQDTESKKVEEFLDIFGWHKLSLENLNEVCEAWFAWEAEQTAKAAPTLTNLAAPEPVVASEGEETVPSPHEAAPTDSTSKTESSENVQTSSISDQSPDTSAEQQPVEIESSDVPPAQPETTDPHYRASLVTYLQSEIRDKLAVDNVNEDYLHAYLDWFGWENVGKDNYLHVSKSFLDAVAAAASAGPEATSTSTETVADGDDGTTANRHSEPGKAEETLPPTSHTEGDGDDDNDDSDNGSPPPPSSGAVVAETSSTEAKPTEESNSTAAPSGEDNGSGNEGPSTRSTVPAPVFSGFQFNVQSQLPERPVYQVSDEDRIFRLIPDTVGASTPRRSALRNRERDADEVPSRLGHLGRARIAVNDDGSPVAQTRRFRTQEPPARVQRAYHMEIDGEGREATGAPAPAPAPVPVPAPVPAPTRPAVAQSFPSAPEFAPEMEGVEKQDVHEARDGVEKVDLHEEMEGIEKPDLDEEMDDVETDKVSQLEQSTMLHRQPMPYVSPYNVVPPPSELPVQDQQMTTVDEPSATPHQQSVQYVSPYNVVPASSEPLVQDQQMTMAEEQGISNAAPFDFVTLSQADSHQAQPSQFNLPGLPTFGTTEWNNLEAIDQQDRQRQQEPQHQPIVLQGQDWANPEDFFSAMGLSPNATGAGVGLDLAGEMPEIRSLLDSLLPGGRTEYDPHDPHAGMEGVEMGAGAEEAQYPQRASQVAPTPMQPATGDLPYGDPSEYAVGQQNAPDIVHEQSDVAREAPASTSEPEMTAWDRARLRANMQSTGSGSPQNTANPQSVFAYTGEQAVPTNSIDELREWGVWGDRVKKVYNGHVQRKTLRPRGRLAAQQTTPAQANPFQSLLQPQSNTIVNPQDIHIPPELAAALQRRHNQTQGLGTSQPTQQPAHPQEGHTDGGIQNERNAEDDSFSDISDLNEEEKSQLPAYLQVSGAPNEQPHHDEENDDHDNLSDVPDLDEDERRRILAQLQGLGSPSAENPQHGEDSIEGGLSPSDHNSHRDDISFDDSVEKYLYDSPEEEAMKRDVEEYSRTS</sequence>
<feature type="compositionally biased region" description="Polar residues" evidence="1">
    <location>
        <begin position="755"/>
        <end position="773"/>
    </location>
</feature>
<feature type="region of interest" description="Disordered" evidence="1">
    <location>
        <begin position="389"/>
        <end position="459"/>
    </location>
</feature>
<feature type="compositionally biased region" description="Basic and acidic residues" evidence="1">
    <location>
        <begin position="495"/>
        <end position="509"/>
    </location>
</feature>
<feature type="compositionally biased region" description="Basic and acidic residues" evidence="1">
    <location>
        <begin position="1035"/>
        <end position="1044"/>
    </location>
</feature>
<dbReference type="PANTHER" id="PTHR48125">
    <property type="entry name" value="LP07818P1"/>
    <property type="match status" value="1"/>
</dbReference>
<feature type="compositionally biased region" description="Pro residues" evidence="1">
    <location>
        <begin position="512"/>
        <end position="521"/>
    </location>
</feature>
<feature type="compositionally biased region" description="Low complexity" evidence="1">
    <location>
        <begin position="780"/>
        <end position="792"/>
    </location>
</feature>
<dbReference type="RefSeq" id="XP_007755464.1">
    <property type="nucleotide sequence ID" value="XM_007757274.1"/>
</dbReference>
<feature type="region of interest" description="Disordered" evidence="1">
    <location>
        <begin position="189"/>
        <end position="208"/>
    </location>
</feature>
<feature type="compositionally biased region" description="Polar residues" evidence="1">
    <location>
        <begin position="1079"/>
        <end position="1114"/>
    </location>
</feature>
<comment type="caution">
    <text evidence="3">The sequence shown here is derived from an EMBL/GenBank/DDBJ whole genome shotgun (WGS) entry which is preliminary data.</text>
</comment>
<feature type="compositionally biased region" description="Basic and acidic residues" evidence="1">
    <location>
        <begin position="1213"/>
        <end position="1223"/>
    </location>
</feature>
<feature type="compositionally biased region" description="Basic and acidic residues" evidence="1">
    <location>
        <begin position="1765"/>
        <end position="1778"/>
    </location>
</feature>
<feature type="compositionally biased region" description="Polar residues" evidence="1">
    <location>
        <begin position="580"/>
        <end position="592"/>
    </location>
</feature>
<evidence type="ECO:0000313" key="3">
    <source>
        <dbReference type="EMBL" id="EXJ62810.1"/>
    </source>
</evidence>
<dbReference type="HOGENOM" id="CLU_236665_0_0_1"/>
<feature type="compositionally biased region" description="Polar residues" evidence="1">
    <location>
        <begin position="424"/>
        <end position="439"/>
    </location>
</feature>
<gene>
    <name evidence="3" type="ORF">A1O7_03250</name>
</gene>
<feature type="region of interest" description="Disordered" evidence="1">
    <location>
        <begin position="747"/>
        <end position="806"/>
    </location>
</feature>
<feature type="region of interest" description="Disordered" evidence="1">
    <location>
        <begin position="1698"/>
        <end position="1733"/>
    </location>
</feature>
<feature type="signal peptide" evidence="2">
    <location>
        <begin position="1"/>
        <end position="22"/>
    </location>
</feature>
<feature type="compositionally biased region" description="Low complexity" evidence="1">
    <location>
        <begin position="1012"/>
        <end position="1023"/>
    </location>
</feature>
<dbReference type="EMBL" id="AMGW01000002">
    <property type="protein sequence ID" value="EXJ62810.1"/>
    <property type="molecule type" value="Genomic_DNA"/>
</dbReference>
<feature type="compositionally biased region" description="Basic and acidic residues" evidence="1">
    <location>
        <begin position="1847"/>
        <end position="1860"/>
    </location>
</feature>
<feature type="compositionally biased region" description="Acidic residues" evidence="1">
    <location>
        <begin position="1294"/>
        <end position="1303"/>
    </location>
</feature>
<evidence type="ECO:0000313" key="4">
    <source>
        <dbReference type="Proteomes" id="UP000019473"/>
    </source>
</evidence>
<feature type="region of interest" description="Disordered" evidence="1">
    <location>
        <begin position="1651"/>
        <end position="1670"/>
    </location>
</feature>
<reference evidence="3 4" key="1">
    <citation type="submission" date="2013-03" db="EMBL/GenBank/DDBJ databases">
        <title>The Genome Sequence of Cladophialophora yegresii CBS 114405.</title>
        <authorList>
            <consortium name="The Broad Institute Genomics Platform"/>
            <person name="Cuomo C."/>
            <person name="de Hoog S."/>
            <person name="Gorbushina A."/>
            <person name="Walker B."/>
            <person name="Young S.K."/>
            <person name="Zeng Q."/>
            <person name="Gargeya S."/>
            <person name="Fitzgerald M."/>
            <person name="Haas B."/>
            <person name="Abouelleil A."/>
            <person name="Allen A.W."/>
            <person name="Alvarado L."/>
            <person name="Arachchi H.M."/>
            <person name="Berlin A.M."/>
            <person name="Chapman S.B."/>
            <person name="Gainer-Dewar J."/>
            <person name="Goldberg J."/>
            <person name="Griggs A."/>
            <person name="Gujja S."/>
            <person name="Hansen M."/>
            <person name="Howarth C."/>
            <person name="Imamovic A."/>
            <person name="Ireland A."/>
            <person name="Larimer J."/>
            <person name="McCowan C."/>
            <person name="Murphy C."/>
            <person name="Pearson M."/>
            <person name="Poon T.W."/>
            <person name="Priest M."/>
            <person name="Roberts A."/>
            <person name="Saif S."/>
            <person name="Shea T."/>
            <person name="Sisk P."/>
            <person name="Sykes S."/>
            <person name="Wortman J."/>
            <person name="Nusbaum C."/>
            <person name="Birren B."/>
        </authorList>
    </citation>
    <scope>NUCLEOTIDE SEQUENCE [LARGE SCALE GENOMIC DNA]</scope>
    <source>
        <strain evidence="3 4">CBS 114405</strain>
    </source>
</reference>
<feature type="compositionally biased region" description="Basic and acidic residues" evidence="1">
    <location>
        <begin position="1823"/>
        <end position="1840"/>
    </location>
</feature>
<feature type="compositionally biased region" description="Acidic residues" evidence="1">
    <location>
        <begin position="1055"/>
        <end position="1064"/>
    </location>
</feature>
<feature type="compositionally biased region" description="Low complexity" evidence="1">
    <location>
        <begin position="191"/>
        <end position="202"/>
    </location>
</feature>
<accession>W9WCS2</accession>
<organism evidence="3 4">
    <name type="scientific">Cladophialophora yegresii CBS 114405</name>
    <dbReference type="NCBI Taxonomy" id="1182544"/>
    <lineage>
        <taxon>Eukaryota</taxon>
        <taxon>Fungi</taxon>
        <taxon>Dikarya</taxon>
        <taxon>Ascomycota</taxon>
        <taxon>Pezizomycotina</taxon>
        <taxon>Eurotiomycetes</taxon>
        <taxon>Chaetothyriomycetidae</taxon>
        <taxon>Chaetothyriales</taxon>
        <taxon>Herpotrichiellaceae</taxon>
        <taxon>Cladophialophora</taxon>
    </lineage>
</organism>
<feature type="region of interest" description="Disordered" evidence="1">
    <location>
        <begin position="1156"/>
        <end position="1310"/>
    </location>
</feature>
<proteinExistence type="predicted"/>
<feature type="region of interest" description="Disordered" evidence="1">
    <location>
        <begin position="1012"/>
        <end position="1118"/>
    </location>
</feature>
<feature type="compositionally biased region" description="Polar residues" evidence="1">
    <location>
        <begin position="1702"/>
        <end position="1716"/>
    </location>
</feature>
<feature type="compositionally biased region" description="Pro residues" evidence="1">
    <location>
        <begin position="1229"/>
        <end position="1245"/>
    </location>
</feature>
<dbReference type="OrthoDB" id="4160466at2759"/>
<keyword evidence="2" id="KW-0732">Signal</keyword>
<feature type="compositionally biased region" description="Polar residues" evidence="1">
    <location>
        <begin position="902"/>
        <end position="930"/>
    </location>
</feature>
<feature type="compositionally biased region" description="Basic and acidic residues" evidence="1">
    <location>
        <begin position="616"/>
        <end position="630"/>
    </location>
</feature>
<feature type="region of interest" description="Disordered" evidence="1">
    <location>
        <begin position="1759"/>
        <end position="1860"/>
    </location>
</feature>
<feature type="compositionally biased region" description="Low complexity" evidence="1">
    <location>
        <begin position="398"/>
        <end position="415"/>
    </location>
</feature>
<feature type="compositionally biased region" description="Basic and acidic residues" evidence="1">
    <location>
        <begin position="1164"/>
        <end position="1174"/>
    </location>
</feature>
<feature type="region of interest" description="Disordered" evidence="1">
    <location>
        <begin position="1330"/>
        <end position="1357"/>
    </location>
</feature>
<evidence type="ECO:0000256" key="2">
    <source>
        <dbReference type="SAM" id="SignalP"/>
    </source>
</evidence>
<protein>
    <submittedName>
        <fullName evidence="3">Uncharacterized protein</fullName>
    </submittedName>
</protein>
<dbReference type="GeneID" id="19177849"/>
<feature type="chain" id="PRO_5004931187" evidence="2">
    <location>
        <begin position="23"/>
        <end position="1860"/>
    </location>
</feature>
<feature type="region of interest" description="Disordered" evidence="1">
    <location>
        <begin position="486"/>
        <end position="630"/>
    </location>
</feature>
<feature type="compositionally biased region" description="Low complexity" evidence="1">
    <location>
        <begin position="1657"/>
        <end position="1670"/>
    </location>
</feature>
<feature type="region of interest" description="Disordered" evidence="1">
    <location>
        <begin position="1519"/>
        <end position="1547"/>
    </location>
</feature>
<feature type="compositionally biased region" description="Basic and acidic residues" evidence="1">
    <location>
        <begin position="1265"/>
        <end position="1293"/>
    </location>
</feature>
<keyword evidence="4" id="KW-1185">Reference proteome</keyword>
<dbReference type="PANTHER" id="PTHR48125:SF12">
    <property type="entry name" value="AT HOOK TRANSCRIPTION FACTOR FAMILY-RELATED"/>
    <property type="match status" value="1"/>
</dbReference>
<dbReference type="VEuPathDB" id="FungiDB:A1O7_03250"/>
<feature type="region of interest" description="Disordered" evidence="1">
    <location>
        <begin position="884"/>
        <end position="951"/>
    </location>
</feature>
<dbReference type="STRING" id="1182544.W9WCS2"/>
<dbReference type="Proteomes" id="UP000019473">
    <property type="component" value="Unassembled WGS sequence"/>
</dbReference>
<name>W9WCS2_9EURO</name>
<feature type="compositionally biased region" description="Polar residues" evidence="1">
    <location>
        <begin position="1339"/>
        <end position="1357"/>
    </location>
</feature>